<evidence type="ECO:0000259" key="7">
    <source>
        <dbReference type="Pfam" id="PF04542"/>
    </source>
</evidence>
<dbReference type="CDD" id="cd06171">
    <property type="entry name" value="Sigma70_r4"/>
    <property type="match status" value="1"/>
</dbReference>
<sequence length="222" mass="24830">MPHGAGEVQVEVRFRQRVKRAWHLHILPYPGRSPVRESLSTSRARRALGGAKGDSRMTEDDEAAFDEFLAARSTALLRTAVLVCGATRHDAEDLVQGALEKVYRHWPRIRHDNPEAYVRRVVVNLAISRTRRRRVLQEIAFARPPDTAAPELDPELRDVLLAELRLLPARMRAVVVLRYWEDMSETATAALLGCSTGTVKSQAARGLARMRARIGALEGTPV</sequence>
<dbReference type="InterPro" id="IPR013325">
    <property type="entry name" value="RNA_pol_sigma_r2"/>
</dbReference>
<keyword evidence="2" id="KW-0805">Transcription regulation</keyword>
<dbReference type="InterPro" id="IPR039425">
    <property type="entry name" value="RNA_pol_sigma-70-like"/>
</dbReference>
<evidence type="ECO:0000259" key="8">
    <source>
        <dbReference type="Pfam" id="PF08281"/>
    </source>
</evidence>
<dbReference type="InterPro" id="IPR014284">
    <property type="entry name" value="RNA_pol_sigma-70_dom"/>
</dbReference>
<dbReference type="GO" id="GO:0006352">
    <property type="term" value="P:DNA-templated transcription initiation"/>
    <property type="evidence" value="ECO:0007669"/>
    <property type="project" value="InterPro"/>
</dbReference>
<dbReference type="InterPro" id="IPR007627">
    <property type="entry name" value="RNA_pol_sigma70_r2"/>
</dbReference>
<feature type="domain" description="RNA polymerase sigma-70 region 2" evidence="7">
    <location>
        <begin position="86"/>
        <end position="134"/>
    </location>
</feature>
<dbReference type="InterPro" id="IPR014325">
    <property type="entry name" value="RNA_pol_sigma-E_actinobac"/>
</dbReference>
<comment type="caution">
    <text evidence="9">The sequence shown here is derived from an EMBL/GenBank/DDBJ whole genome shotgun (WGS) entry which is preliminary data.</text>
</comment>
<dbReference type="SUPFAM" id="SSF88659">
    <property type="entry name" value="Sigma3 and sigma4 domains of RNA polymerase sigma factors"/>
    <property type="match status" value="1"/>
</dbReference>
<accession>A0A919R5U1</accession>
<proteinExistence type="inferred from homology"/>
<dbReference type="EMBL" id="BOOU01000063">
    <property type="protein sequence ID" value="GII79803.1"/>
    <property type="molecule type" value="Genomic_DNA"/>
</dbReference>
<dbReference type="Gene3D" id="1.10.10.10">
    <property type="entry name" value="Winged helix-like DNA-binding domain superfamily/Winged helix DNA-binding domain"/>
    <property type="match status" value="1"/>
</dbReference>
<dbReference type="InterPro" id="IPR036388">
    <property type="entry name" value="WH-like_DNA-bd_sf"/>
</dbReference>
<feature type="domain" description="RNA polymerase sigma factor 70 region 4 type 2" evidence="8">
    <location>
        <begin position="159"/>
        <end position="210"/>
    </location>
</feature>
<comment type="similarity">
    <text evidence="1">Belongs to the sigma-70 factor family. ECF subfamily.</text>
</comment>
<evidence type="ECO:0000256" key="3">
    <source>
        <dbReference type="ARBA" id="ARBA00023082"/>
    </source>
</evidence>
<feature type="region of interest" description="Disordered" evidence="6">
    <location>
        <begin position="35"/>
        <end position="56"/>
    </location>
</feature>
<dbReference type="InterPro" id="IPR013324">
    <property type="entry name" value="RNA_pol_sigma_r3/r4-like"/>
</dbReference>
<evidence type="ECO:0000256" key="5">
    <source>
        <dbReference type="ARBA" id="ARBA00023163"/>
    </source>
</evidence>
<organism evidence="9 10">
    <name type="scientific">Sphaerisporangium rufum</name>
    <dbReference type="NCBI Taxonomy" id="1381558"/>
    <lineage>
        <taxon>Bacteria</taxon>
        <taxon>Bacillati</taxon>
        <taxon>Actinomycetota</taxon>
        <taxon>Actinomycetes</taxon>
        <taxon>Streptosporangiales</taxon>
        <taxon>Streptosporangiaceae</taxon>
        <taxon>Sphaerisporangium</taxon>
    </lineage>
</organism>
<dbReference type="SUPFAM" id="SSF88946">
    <property type="entry name" value="Sigma2 domain of RNA polymerase sigma factors"/>
    <property type="match status" value="1"/>
</dbReference>
<dbReference type="Proteomes" id="UP000655287">
    <property type="component" value="Unassembled WGS sequence"/>
</dbReference>
<dbReference type="PANTHER" id="PTHR43133">
    <property type="entry name" value="RNA POLYMERASE ECF-TYPE SIGMA FACTO"/>
    <property type="match status" value="1"/>
</dbReference>
<dbReference type="GO" id="GO:0003677">
    <property type="term" value="F:DNA binding"/>
    <property type="evidence" value="ECO:0007669"/>
    <property type="project" value="UniProtKB-KW"/>
</dbReference>
<evidence type="ECO:0000313" key="9">
    <source>
        <dbReference type="EMBL" id="GII79803.1"/>
    </source>
</evidence>
<keyword evidence="4" id="KW-0238">DNA-binding</keyword>
<evidence type="ECO:0000256" key="2">
    <source>
        <dbReference type="ARBA" id="ARBA00023015"/>
    </source>
</evidence>
<evidence type="ECO:0000256" key="1">
    <source>
        <dbReference type="ARBA" id="ARBA00010641"/>
    </source>
</evidence>
<dbReference type="PANTHER" id="PTHR43133:SF50">
    <property type="entry name" value="ECF RNA POLYMERASE SIGMA FACTOR SIGM"/>
    <property type="match status" value="1"/>
</dbReference>
<name>A0A919R5U1_9ACTN</name>
<dbReference type="InterPro" id="IPR013249">
    <property type="entry name" value="RNA_pol_sigma70_r4_t2"/>
</dbReference>
<dbReference type="NCBIfam" id="TIGR02937">
    <property type="entry name" value="sigma70-ECF"/>
    <property type="match status" value="1"/>
</dbReference>
<keyword evidence="3" id="KW-0731">Sigma factor</keyword>
<evidence type="ECO:0008006" key="11">
    <source>
        <dbReference type="Google" id="ProtNLM"/>
    </source>
</evidence>
<dbReference type="Gene3D" id="1.10.1740.10">
    <property type="match status" value="1"/>
</dbReference>
<dbReference type="Pfam" id="PF04542">
    <property type="entry name" value="Sigma70_r2"/>
    <property type="match status" value="1"/>
</dbReference>
<gene>
    <name evidence="9" type="ORF">Sru01_47850</name>
</gene>
<keyword evidence="10" id="KW-1185">Reference proteome</keyword>
<dbReference type="NCBIfam" id="TIGR02983">
    <property type="entry name" value="SigE-fam_strep"/>
    <property type="match status" value="1"/>
</dbReference>
<dbReference type="GO" id="GO:0016987">
    <property type="term" value="F:sigma factor activity"/>
    <property type="evidence" value="ECO:0007669"/>
    <property type="project" value="UniProtKB-KW"/>
</dbReference>
<dbReference type="Pfam" id="PF08281">
    <property type="entry name" value="Sigma70_r4_2"/>
    <property type="match status" value="1"/>
</dbReference>
<keyword evidence="5" id="KW-0804">Transcription</keyword>
<evidence type="ECO:0000256" key="6">
    <source>
        <dbReference type="SAM" id="MobiDB-lite"/>
    </source>
</evidence>
<dbReference type="AlphaFoldDB" id="A0A919R5U1"/>
<protein>
    <recommendedName>
        <fullName evidence="11">SigE family RNA polymerase sigma factor</fullName>
    </recommendedName>
</protein>
<evidence type="ECO:0000256" key="4">
    <source>
        <dbReference type="ARBA" id="ARBA00023125"/>
    </source>
</evidence>
<evidence type="ECO:0000313" key="10">
    <source>
        <dbReference type="Proteomes" id="UP000655287"/>
    </source>
</evidence>
<reference evidence="9" key="1">
    <citation type="submission" date="2021-01" db="EMBL/GenBank/DDBJ databases">
        <title>Whole genome shotgun sequence of Sphaerisporangium rufum NBRC 109079.</title>
        <authorList>
            <person name="Komaki H."/>
            <person name="Tamura T."/>
        </authorList>
    </citation>
    <scope>NUCLEOTIDE SEQUENCE</scope>
    <source>
        <strain evidence="9">NBRC 109079</strain>
    </source>
</reference>